<dbReference type="Gene3D" id="3.40.50.300">
    <property type="entry name" value="P-loop containing nucleotide triphosphate hydrolases"/>
    <property type="match status" value="1"/>
</dbReference>
<organism evidence="1 2">
    <name type="scientific">Mycolicibacterium sarraceniae</name>
    <dbReference type="NCBI Taxonomy" id="1534348"/>
    <lineage>
        <taxon>Bacteria</taxon>
        <taxon>Bacillati</taxon>
        <taxon>Actinomycetota</taxon>
        <taxon>Actinomycetes</taxon>
        <taxon>Mycobacteriales</taxon>
        <taxon>Mycobacteriaceae</taxon>
        <taxon>Mycolicibacterium</taxon>
    </lineage>
</organism>
<dbReference type="SUPFAM" id="SSF52540">
    <property type="entry name" value="P-loop containing nucleoside triphosphate hydrolases"/>
    <property type="match status" value="1"/>
</dbReference>
<dbReference type="InterPro" id="IPR052736">
    <property type="entry name" value="Stf3_sulfotransferase"/>
</dbReference>
<reference evidence="1 2" key="1">
    <citation type="journal article" date="2019" name="Emerg. Microbes Infect.">
        <title>Comprehensive subspecies identification of 175 nontuberculous mycobacteria species based on 7547 genomic profiles.</title>
        <authorList>
            <person name="Matsumoto Y."/>
            <person name="Kinjo T."/>
            <person name="Motooka D."/>
            <person name="Nabeya D."/>
            <person name="Jung N."/>
            <person name="Uechi K."/>
            <person name="Horii T."/>
            <person name="Iida T."/>
            <person name="Fujita J."/>
            <person name="Nakamura S."/>
        </authorList>
    </citation>
    <scope>NUCLEOTIDE SEQUENCE [LARGE SCALE GENOMIC DNA]</scope>
    <source>
        <strain evidence="1 2">JCM 30395</strain>
    </source>
</reference>
<sequence length="391" mass="44202">MATTGAFAMDAVLASAIGKEGLTDWGPGDFQEPLAVLLDDYPGAGLNVIGEHILRSGLVHSLRMRLRAEEWIRRHPEILDEEVEAPIVVVGMMRSGTTLLQRLLAADTRLHCARGWEVVEAAPKLDYDFAGTDPRIAISEARENKSRELAPELFAIHPMYAREAEEEIVFLADAFLSHVPESGANLPHYRSWLNTQDFTPAYDYLHRMLRFLQWQKRQRGITAGRWVLKSPAHLGYLDELRHQFPDVHVVHMHRDPRTTVSSGASLNATLHAMHADEVDLNRVGAQWLERMGWTNDRAMAVRESWSDESARVTDIHFDEAVGDSIGQVSRVYDAVGLPLTDTVVTAMTDWLAKRPHEVARPSYDLSSYGLSDAQVNERFSLYNKRFRKDKQ</sequence>
<dbReference type="KEGG" id="msar:MSAR_21340"/>
<protein>
    <submittedName>
        <fullName evidence="1">Putative sulfotransferase</fullName>
    </submittedName>
</protein>
<dbReference type="RefSeq" id="WP_163696797.1">
    <property type="nucleotide sequence ID" value="NZ_AP022595.1"/>
</dbReference>
<dbReference type="AlphaFoldDB" id="A0A7I7SQA0"/>
<evidence type="ECO:0000313" key="2">
    <source>
        <dbReference type="Proteomes" id="UP000466445"/>
    </source>
</evidence>
<dbReference type="PANTHER" id="PTHR36451:SF1">
    <property type="entry name" value="OMEGA-HYDROXY-BETA-DIHYDROMENAQUINONE-9 SULFOTRANSFERASE STF3"/>
    <property type="match status" value="1"/>
</dbReference>
<dbReference type="EMBL" id="AP022595">
    <property type="protein sequence ID" value="BBY58998.1"/>
    <property type="molecule type" value="Genomic_DNA"/>
</dbReference>
<dbReference type="PANTHER" id="PTHR36451">
    <property type="entry name" value="PAPS-DEPENDENT SULFOTRANSFERASE STF3"/>
    <property type="match status" value="1"/>
</dbReference>
<gene>
    <name evidence="1" type="ORF">MSAR_21340</name>
</gene>
<keyword evidence="2" id="KW-1185">Reference proteome</keyword>
<keyword evidence="1" id="KW-0808">Transferase</keyword>
<dbReference type="Proteomes" id="UP000466445">
    <property type="component" value="Chromosome"/>
</dbReference>
<name>A0A7I7SQA0_9MYCO</name>
<accession>A0A7I7SQA0</accession>
<dbReference type="InterPro" id="IPR027417">
    <property type="entry name" value="P-loop_NTPase"/>
</dbReference>
<dbReference type="GO" id="GO:0016740">
    <property type="term" value="F:transferase activity"/>
    <property type="evidence" value="ECO:0007669"/>
    <property type="project" value="UniProtKB-KW"/>
</dbReference>
<proteinExistence type="predicted"/>
<evidence type="ECO:0000313" key="1">
    <source>
        <dbReference type="EMBL" id="BBY58998.1"/>
    </source>
</evidence>
<dbReference type="Pfam" id="PF13469">
    <property type="entry name" value="Sulfotransfer_3"/>
    <property type="match status" value="1"/>
</dbReference>